<dbReference type="NCBIfam" id="NF004160">
    <property type="entry name" value="PRK05627.1-3"/>
    <property type="match status" value="1"/>
</dbReference>
<evidence type="ECO:0000313" key="17">
    <source>
        <dbReference type="Proteomes" id="UP000003835"/>
    </source>
</evidence>
<dbReference type="Gene3D" id="2.40.30.30">
    <property type="entry name" value="Riboflavin kinase-like"/>
    <property type="match status" value="1"/>
</dbReference>
<evidence type="ECO:0000256" key="2">
    <source>
        <dbReference type="ARBA" id="ARBA00005201"/>
    </source>
</evidence>
<keyword evidence="5 14" id="KW-0808">Transferase</keyword>
<dbReference type="GO" id="GO:0008531">
    <property type="term" value="F:riboflavin kinase activity"/>
    <property type="evidence" value="ECO:0007669"/>
    <property type="project" value="UniProtKB-UniRule"/>
</dbReference>
<evidence type="ECO:0000256" key="1">
    <source>
        <dbReference type="ARBA" id="ARBA00004726"/>
    </source>
</evidence>
<comment type="catalytic activity">
    <reaction evidence="13 14">
        <text>FMN + ATP + H(+) = FAD + diphosphate</text>
        <dbReference type="Rhea" id="RHEA:17237"/>
        <dbReference type="ChEBI" id="CHEBI:15378"/>
        <dbReference type="ChEBI" id="CHEBI:30616"/>
        <dbReference type="ChEBI" id="CHEBI:33019"/>
        <dbReference type="ChEBI" id="CHEBI:57692"/>
        <dbReference type="ChEBI" id="CHEBI:58210"/>
        <dbReference type="EC" id="2.7.7.2"/>
    </reaction>
</comment>
<feature type="domain" description="Riboflavin kinase" evidence="15">
    <location>
        <begin position="197"/>
        <end position="322"/>
    </location>
</feature>
<keyword evidence="11" id="KW-0511">Multifunctional enzyme</keyword>
<evidence type="ECO:0000256" key="10">
    <source>
        <dbReference type="ARBA" id="ARBA00022840"/>
    </source>
</evidence>
<dbReference type="EC" id="2.7.1.26" evidence="14"/>
<dbReference type="EMBL" id="DS989879">
    <property type="protein sequence ID" value="EDX70881.1"/>
    <property type="molecule type" value="Genomic_DNA"/>
</dbReference>
<organism evidence="16 17">
    <name type="scientific">Coleofasciculus chthonoplastes PCC 7420</name>
    <dbReference type="NCBI Taxonomy" id="118168"/>
    <lineage>
        <taxon>Bacteria</taxon>
        <taxon>Bacillati</taxon>
        <taxon>Cyanobacteriota</taxon>
        <taxon>Cyanophyceae</taxon>
        <taxon>Coleofasciculales</taxon>
        <taxon>Coleofasciculaceae</taxon>
        <taxon>Coleofasciculus</taxon>
    </lineage>
</organism>
<keyword evidence="9 14" id="KW-0274">FAD</keyword>
<reference evidence="16 17" key="1">
    <citation type="submission" date="2008-07" db="EMBL/GenBank/DDBJ databases">
        <authorList>
            <person name="Tandeau de Marsac N."/>
            <person name="Ferriera S."/>
            <person name="Johnson J."/>
            <person name="Kravitz S."/>
            <person name="Beeson K."/>
            <person name="Sutton G."/>
            <person name="Rogers Y.-H."/>
            <person name="Friedman R."/>
            <person name="Frazier M."/>
            <person name="Venter J.C."/>
        </authorList>
    </citation>
    <scope>NUCLEOTIDE SEQUENCE [LARGE SCALE GENOMIC DNA]</scope>
    <source>
        <strain evidence="16 17">PCC 7420</strain>
    </source>
</reference>
<dbReference type="SUPFAM" id="SSF52374">
    <property type="entry name" value="Nucleotidylyl transferase"/>
    <property type="match status" value="1"/>
</dbReference>
<sequence>MWVTSSLATALTPTAVALGNFDGIHRGHQQVIHPILQHSSLLPGQSEPINPQERVNREGKHIYPTLATFYPHPREFFSGQPWKLLTPKPEKVDQLQRLGIEQLVLLPFDRELAALSPEQFVDKILIEQLRATHVSIGEDFRFGYRRTGTAKDLQAIAATYGVKVTIVTIQTCQGERISSSLIRQSLEEGDILKANRLLGRPYSIMGQVVKGQQLGRTLGFPTANLEWFPDKFLPRNGVYCVRVSRPSFPDQWGVMNIGERPTVKGTCLTVEIHLLNWSGDLYGQTITVSLEQFLRPEQKFASLDDLRTQIQADCAATTTFFETQE</sequence>
<evidence type="ECO:0000313" key="16">
    <source>
        <dbReference type="EMBL" id="EDX70881.1"/>
    </source>
</evidence>
<dbReference type="RefSeq" id="WP_006106240.1">
    <property type="nucleotide sequence ID" value="NZ_DS989879.1"/>
</dbReference>
<evidence type="ECO:0000256" key="14">
    <source>
        <dbReference type="PIRNR" id="PIRNR004491"/>
    </source>
</evidence>
<keyword evidence="3 14" id="KW-0285">Flavoprotein</keyword>
<dbReference type="STRING" id="118168.MC7420_8091"/>
<evidence type="ECO:0000256" key="7">
    <source>
        <dbReference type="ARBA" id="ARBA00022741"/>
    </source>
</evidence>
<dbReference type="InterPro" id="IPR002606">
    <property type="entry name" value="Riboflavin_kinase_bac"/>
</dbReference>
<dbReference type="InterPro" id="IPR015865">
    <property type="entry name" value="Riboflavin_kinase_bac/euk"/>
</dbReference>
<evidence type="ECO:0000256" key="13">
    <source>
        <dbReference type="ARBA" id="ARBA00049494"/>
    </source>
</evidence>
<gene>
    <name evidence="16" type="ORF">MC7420_8091</name>
</gene>
<dbReference type="Proteomes" id="UP000003835">
    <property type="component" value="Unassembled WGS sequence"/>
</dbReference>
<keyword evidence="7 14" id="KW-0547">Nucleotide-binding</keyword>
<dbReference type="SMART" id="SM00904">
    <property type="entry name" value="Flavokinase"/>
    <property type="match status" value="1"/>
</dbReference>
<dbReference type="PANTHER" id="PTHR22749:SF6">
    <property type="entry name" value="RIBOFLAVIN KINASE"/>
    <property type="match status" value="1"/>
</dbReference>
<dbReference type="InterPro" id="IPR014729">
    <property type="entry name" value="Rossmann-like_a/b/a_fold"/>
</dbReference>
<dbReference type="GO" id="GO:0009398">
    <property type="term" value="P:FMN biosynthetic process"/>
    <property type="evidence" value="ECO:0007669"/>
    <property type="project" value="UniProtKB-UniRule"/>
</dbReference>
<dbReference type="CDD" id="cd02064">
    <property type="entry name" value="FAD_synthetase_N"/>
    <property type="match status" value="1"/>
</dbReference>
<evidence type="ECO:0000256" key="11">
    <source>
        <dbReference type="ARBA" id="ARBA00023268"/>
    </source>
</evidence>
<comment type="catalytic activity">
    <reaction evidence="12 14">
        <text>riboflavin + ATP = FMN + ADP + H(+)</text>
        <dbReference type="Rhea" id="RHEA:14357"/>
        <dbReference type="ChEBI" id="CHEBI:15378"/>
        <dbReference type="ChEBI" id="CHEBI:30616"/>
        <dbReference type="ChEBI" id="CHEBI:57986"/>
        <dbReference type="ChEBI" id="CHEBI:58210"/>
        <dbReference type="ChEBI" id="CHEBI:456216"/>
        <dbReference type="EC" id="2.7.1.26"/>
    </reaction>
</comment>
<keyword evidence="4 14" id="KW-0288">FMN</keyword>
<evidence type="ECO:0000259" key="15">
    <source>
        <dbReference type="SMART" id="SM00904"/>
    </source>
</evidence>
<dbReference type="InterPro" id="IPR023465">
    <property type="entry name" value="Riboflavin_kinase_dom_sf"/>
</dbReference>
<dbReference type="HOGENOM" id="CLU_048437_0_1_3"/>
<dbReference type="AlphaFoldDB" id="B4W4J9"/>
<comment type="pathway">
    <text evidence="2 14">Cofactor biosynthesis; FMN biosynthesis; FMN from riboflavin (ATP route): step 1/1.</text>
</comment>
<evidence type="ECO:0000256" key="9">
    <source>
        <dbReference type="ARBA" id="ARBA00022827"/>
    </source>
</evidence>
<dbReference type="EC" id="2.7.7.2" evidence="14"/>
<accession>B4W4J9</accession>
<evidence type="ECO:0000256" key="8">
    <source>
        <dbReference type="ARBA" id="ARBA00022777"/>
    </source>
</evidence>
<dbReference type="PANTHER" id="PTHR22749">
    <property type="entry name" value="RIBOFLAVIN KINASE/FMN ADENYLYLTRANSFERASE"/>
    <property type="match status" value="1"/>
</dbReference>
<dbReference type="Pfam" id="PF01687">
    <property type="entry name" value="Flavokinase"/>
    <property type="match status" value="1"/>
</dbReference>
<dbReference type="SUPFAM" id="SSF82114">
    <property type="entry name" value="Riboflavin kinase-like"/>
    <property type="match status" value="1"/>
</dbReference>
<name>B4W4J9_9CYAN</name>
<dbReference type="UniPathway" id="UPA00277">
    <property type="reaction ID" value="UER00407"/>
</dbReference>
<evidence type="ECO:0000256" key="5">
    <source>
        <dbReference type="ARBA" id="ARBA00022679"/>
    </source>
</evidence>
<dbReference type="GO" id="GO:0009231">
    <property type="term" value="P:riboflavin biosynthetic process"/>
    <property type="evidence" value="ECO:0007669"/>
    <property type="project" value="InterPro"/>
</dbReference>
<comment type="pathway">
    <text evidence="1 14">Cofactor biosynthesis; FAD biosynthesis; FAD from FMN: step 1/1.</text>
</comment>
<keyword evidence="17" id="KW-1185">Reference proteome</keyword>
<proteinExistence type="inferred from homology"/>
<evidence type="ECO:0000256" key="4">
    <source>
        <dbReference type="ARBA" id="ARBA00022643"/>
    </source>
</evidence>
<keyword evidence="6 14" id="KW-0548">Nucleotidyltransferase</keyword>
<keyword evidence="8 14" id="KW-0418">Kinase</keyword>
<protein>
    <recommendedName>
        <fullName evidence="14">Riboflavin biosynthesis protein</fullName>
    </recommendedName>
    <domain>
        <recommendedName>
            <fullName evidence="14">Riboflavin kinase</fullName>
            <ecNumber evidence="14">2.7.1.26</ecNumber>
        </recommendedName>
        <alternativeName>
            <fullName evidence="14">Flavokinase</fullName>
        </alternativeName>
    </domain>
    <domain>
        <recommendedName>
            <fullName evidence="14">FMN adenylyltransferase</fullName>
            <ecNumber evidence="14">2.7.7.2</ecNumber>
        </recommendedName>
        <alternativeName>
            <fullName evidence="14">FAD pyrophosphorylase</fullName>
        </alternativeName>
        <alternativeName>
            <fullName evidence="14">FAD synthase</fullName>
        </alternativeName>
    </domain>
</protein>
<dbReference type="InterPro" id="IPR023468">
    <property type="entry name" value="Riboflavin_kinase"/>
</dbReference>
<comment type="similarity">
    <text evidence="14">Belongs to the ribF family.</text>
</comment>
<dbReference type="Pfam" id="PF06574">
    <property type="entry name" value="FAD_syn"/>
    <property type="match status" value="1"/>
</dbReference>
<dbReference type="NCBIfam" id="TIGR00083">
    <property type="entry name" value="ribF"/>
    <property type="match status" value="1"/>
</dbReference>
<dbReference type="PIRSF" id="PIRSF004491">
    <property type="entry name" value="FAD_Synth"/>
    <property type="match status" value="1"/>
</dbReference>
<dbReference type="eggNOG" id="COG0196">
    <property type="taxonomic scope" value="Bacteria"/>
</dbReference>
<dbReference type="GO" id="GO:0005524">
    <property type="term" value="F:ATP binding"/>
    <property type="evidence" value="ECO:0007669"/>
    <property type="project" value="UniProtKB-UniRule"/>
</dbReference>
<dbReference type="Gene3D" id="3.40.50.620">
    <property type="entry name" value="HUPs"/>
    <property type="match status" value="1"/>
</dbReference>
<dbReference type="NCBIfam" id="NF004162">
    <property type="entry name" value="PRK05627.1-5"/>
    <property type="match status" value="1"/>
</dbReference>
<dbReference type="OrthoDB" id="9803667at2"/>
<dbReference type="GO" id="GO:0003919">
    <property type="term" value="F:FMN adenylyltransferase activity"/>
    <property type="evidence" value="ECO:0007669"/>
    <property type="project" value="UniProtKB-UniRule"/>
</dbReference>
<dbReference type="InterPro" id="IPR015864">
    <property type="entry name" value="FAD_synthase"/>
</dbReference>
<evidence type="ECO:0000256" key="6">
    <source>
        <dbReference type="ARBA" id="ARBA00022695"/>
    </source>
</evidence>
<evidence type="ECO:0000256" key="12">
    <source>
        <dbReference type="ARBA" id="ARBA00047880"/>
    </source>
</evidence>
<evidence type="ECO:0000256" key="3">
    <source>
        <dbReference type="ARBA" id="ARBA00022630"/>
    </source>
</evidence>
<dbReference type="GO" id="GO:0006747">
    <property type="term" value="P:FAD biosynthetic process"/>
    <property type="evidence" value="ECO:0007669"/>
    <property type="project" value="UniProtKB-UniRule"/>
</dbReference>
<keyword evidence="10 14" id="KW-0067">ATP-binding</keyword>
<dbReference type="UniPathway" id="UPA00276">
    <property type="reaction ID" value="UER00406"/>
</dbReference>